<evidence type="ECO:0000313" key="2">
    <source>
        <dbReference type="EMBL" id="GAA5496392.1"/>
    </source>
</evidence>
<protein>
    <submittedName>
        <fullName evidence="2">Uncharacterized protein</fullName>
    </submittedName>
</protein>
<dbReference type="EMBL" id="BAABRL010000008">
    <property type="protein sequence ID" value="GAA5496392.1"/>
    <property type="molecule type" value="Genomic_DNA"/>
</dbReference>
<evidence type="ECO:0000256" key="1">
    <source>
        <dbReference type="SAM" id="Phobius"/>
    </source>
</evidence>
<evidence type="ECO:0000313" key="3">
    <source>
        <dbReference type="Proteomes" id="UP001424741"/>
    </source>
</evidence>
<sequence>MRVRKFRLALFLSLAGGYLIYILFMWLSLDRHWKLHTQSKIEVENVLREIDLQLRPGEGCVLEIPVHHFDDESFFHRNHQAGTLYLHFKEGLSPGSPAQPDQIVWSGHKILKLLAVDPDDPINLRATLIHEDADKPVVKVSGKIHLKHWYPVDHLTEFSEEESDPFTFDELYGVKIVWRGKSKSLTFDDREQKLDQ</sequence>
<dbReference type="RefSeq" id="WP_346189074.1">
    <property type="nucleotide sequence ID" value="NZ_BAABRL010000008.1"/>
</dbReference>
<name>A0ABP9V151_9BACT</name>
<accession>A0ABP9V151</accession>
<organism evidence="2 3">
    <name type="scientific">Rubritalea halochordaticola</name>
    <dbReference type="NCBI Taxonomy" id="714537"/>
    <lineage>
        <taxon>Bacteria</taxon>
        <taxon>Pseudomonadati</taxon>
        <taxon>Verrucomicrobiota</taxon>
        <taxon>Verrucomicrobiia</taxon>
        <taxon>Verrucomicrobiales</taxon>
        <taxon>Rubritaleaceae</taxon>
        <taxon>Rubritalea</taxon>
    </lineage>
</organism>
<gene>
    <name evidence="2" type="ORF">Rhal01_02575</name>
</gene>
<feature type="transmembrane region" description="Helical" evidence="1">
    <location>
        <begin position="6"/>
        <end position="29"/>
    </location>
</feature>
<keyword evidence="1" id="KW-1133">Transmembrane helix</keyword>
<comment type="caution">
    <text evidence="2">The sequence shown here is derived from an EMBL/GenBank/DDBJ whole genome shotgun (WGS) entry which is preliminary data.</text>
</comment>
<dbReference type="Proteomes" id="UP001424741">
    <property type="component" value="Unassembled WGS sequence"/>
</dbReference>
<reference evidence="2 3" key="1">
    <citation type="submission" date="2024-02" db="EMBL/GenBank/DDBJ databases">
        <title>Rubritalea halochordaticola NBRC 107102.</title>
        <authorList>
            <person name="Ichikawa N."/>
            <person name="Katano-Makiyama Y."/>
            <person name="Hidaka K."/>
        </authorList>
    </citation>
    <scope>NUCLEOTIDE SEQUENCE [LARGE SCALE GENOMIC DNA]</scope>
    <source>
        <strain evidence="2 3">NBRC 107102</strain>
    </source>
</reference>
<proteinExistence type="predicted"/>
<keyword evidence="1" id="KW-0472">Membrane</keyword>
<keyword evidence="1" id="KW-0812">Transmembrane</keyword>
<keyword evidence="3" id="KW-1185">Reference proteome</keyword>